<keyword evidence="11" id="KW-0670">Pyruvate</keyword>
<dbReference type="NCBIfam" id="TIGR00163">
    <property type="entry name" value="PS_decarb"/>
    <property type="match status" value="1"/>
</dbReference>
<gene>
    <name evidence="13" type="ORF">AAH949_06395</name>
</gene>
<evidence type="ECO:0000256" key="2">
    <source>
        <dbReference type="ARBA" id="ARBA00005189"/>
    </source>
</evidence>
<keyword evidence="7" id="KW-0865">Zymogen</keyword>
<comment type="pathway">
    <text evidence="2">Lipid metabolism.</text>
</comment>
<dbReference type="PANTHER" id="PTHR10067">
    <property type="entry name" value="PHOSPHATIDYLSERINE DECARBOXYLASE"/>
    <property type="match status" value="1"/>
</dbReference>
<evidence type="ECO:0000256" key="11">
    <source>
        <dbReference type="ARBA" id="ARBA00023317"/>
    </source>
</evidence>
<evidence type="ECO:0000256" key="5">
    <source>
        <dbReference type="ARBA" id="ARBA00022793"/>
    </source>
</evidence>
<reference evidence="13" key="1">
    <citation type="submission" date="2024-05" db="EMBL/GenBank/DDBJ databases">
        <title>Campylobacter coli isolated from environmental waters in Slovenia.</title>
        <authorList>
            <person name="Zautner A.E."/>
            <person name="Bunk B."/>
            <person name="Riedel T."/>
            <person name="Sproeer C."/>
        </authorList>
    </citation>
    <scope>NUCLEOTIDE SEQUENCE</scope>
    <source>
        <strain evidence="13">CCS1377</strain>
    </source>
</reference>
<comment type="pathway">
    <text evidence="12">Phospholipid metabolism; phosphatidylethanolamine biosynthesis.</text>
</comment>
<keyword evidence="8" id="KW-0594">Phospholipid biosynthesis</keyword>
<dbReference type="InterPro" id="IPR003817">
    <property type="entry name" value="PS_Dcarbxylase"/>
</dbReference>
<dbReference type="NCBIfam" id="NF003038">
    <property type="entry name" value="PRK03934.1"/>
    <property type="match status" value="1"/>
</dbReference>
<evidence type="ECO:0000256" key="10">
    <source>
        <dbReference type="ARBA" id="ARBA00023264"/>
    </source>
</evidence>
<evidence type="ECO:0000256" key="7">
    <source>
        <dbReference type="ARBA" id="ARBA00023145"/>
    </source>
</evidence>
<keyword evidence="10" id="KW-1208">Phospholipid metabolism</keyword>
<accession>A0AAU7E7R2</accession>
<keyword evidence="4" id="KW-0444">Lipid biosynthesis</keyword>
<organism evidence="13">
    <name type="scientific">Campylobacter sp. CCS1377</name>
    <dbReference type="NCBI Taxonomy" id="3158229"/>
    <lineage>
        <taxon>Bacteria</taxon>
        <taxon>Pseudomonadati</taxon>
        <taxon>Campylobacterota</taxon>
        <taxon>Epsilonproteobacteria</taxon>
        <taxon>Campylobacterales</taxon>
        <taxon>Campylobacteraceae</taxon>
        <taxon>Campylobacter</taxon>
    </lineage>
</organism>
<keyword evidence="5" id="KW-0210">Decarboxylase</keyword>
<keyword evidence="9 13" id="KW-0456">Lyase</keyword>
<evidence type="ECO:0000256" key="1">
    <source>
        <dbReference type="ARBA" id="ARBA00001928"/>
    </source>
</evidence>
<dbReference type="EC" id="4.1.1.65" evidence="3"/>
<evidence type="ECO:0000256" key="3">
    <source>
        <dbReference type="ARBA" id="ARBA00012243"/>
    </source>
</evidence>
<dbReference type="RefSeq" id="WP_348518274.1">
    <property type="nucleotide sequence ID" value="NZ_CP155620.1"/>
</dbReference>
<comment type="cofactor">
    <cofactor evidence="1">
        <name>pyruvate</name>
        <dbReference type="ChEBI" id="CHEBI:15361"/>
    </cofactor>
</comment>
<evidence type="ECO:0000256" key="9">
    <source>
        <dbReference type="ARBA" id="ARBA00023239"/>
    </source>
</evidence>
<sequence length="271" mass="31867">MAFSNLTSNIFGHIAKINFPKPLQNFINQKYIEFFNINMSEFKNANEYENLNALFTRKLQKERMIEDDFISPCDGKILQCSKSHKIKTKHFAFSIKGKEYSLEELLKNNYDKNDLEQKLEYVNIYLSPKDYHRYHAPCDMQILSAAYTKGVLFSVNEKHLNKIKSVYTQNERVSLKCLIDNKFLVWLVFVGAQNVGKMRFNFDESIQTNAKIKHDFIHNYEKLYFKKGEELGNFELGSTIVIIAQKGFLDFKLQEMQQIKFGEQIAKFVKN</sequence>
<name>A0AAU7E7R2_9BACT</name>
<evidence type="ECO:0000256" key="6">
    <source>
        <dbReference type="ARBA" id="ARBA00023098"/>
    </source>
</evidence>
<evidence type="ECO:0000313" key="13">
    <source>
        <dbReference type="EMBL" id="XBJ28727.1"/>
    </source>
</evidence>
<dbReference type="Pfam" id="PF02666">
    <property type="entry name" value="PS_Dcarbxylase"/>
    <property type="match status" value="1"/>
</dbReference>
<dbReference type="PANTHER" id="PTHR10067:SF6">
    <property type="entry name" value="PHOSPHATIDYLSERINE DECARBOXYLASE PROENZYME, MITOCHONDRIAL"/>
    <property type="match status" value="1"/>
</dbReference>
<dbReference type="GO" id="GO:0004609">
    <property type="term" value="F:phosphatidylserine decarboxylase activity"/>
    <property type="evidence" value="ECO:0007669"/>
    <property type="project" value="UniProtKB-EC"/>
</dbReference>
<dbReference type="AlphaFoldDB" id="A0AAU7E7R2"/>
<proteinExistence type="predicted"/>
<dbReference type="GO" id="GO:0006646">
    <property type="term" value="P:phosphatidylethanolamine biosynthetic process"/>
    <property type="evidence" value="ECO:0007669"/>
    <property type="project" value="TreeGrafter"/>
</dbReference>
<evidence type="ECO:0000256" key="12">
    <source>
        <dbReference type="ARBA" id="ARBA00024326"/>
    </source>
</evidence>
<evidence type="ECO:0000256" key="8">
    <source>
        <dbReference type="ARBA" id="ARBA00023209"/>
    </source>
</evidence>
<keyword evidence="6" id="KW-0443">Lipid metabolism</keyword>
<evidence type="ECO:0000256" key="4">
    <source>
        <dbReference type="ARBA" id="ARBA00022516"/>
    </source>
</evidence>
<dbReference type="EMBL" id="CP155620">
    <property type="protein sequence ID" value="XBJ28727.1"/>
    <property type="molecule type" value="Genomic_DNA"/>
</dbReference>
<protein>
    <recommendedName>
        <fullName evidence="3">phosphatidylserine decarboxylase</fullName>
        <ecNumber evidence="3">4.1.1.65</ecNumber>
    </recommendedName>
</protein>
<dbReference type="InterPro" id="IPR033177">
    <property type="entry name" value="PSD-B"/>
</dbReference>